<name>A0A1S9RZM3_PENBI</name>
<sequence length="493" mass="55049">MDSKNTLEIAEKVDTPTQGRTADLDEATRRAERKLRTKIDLYIVPTVALLYLMCFIDRANIGNARLAGFEQDLNLRGYDYNTVLSIFYISYILFEIPTTICCKLIGPGWFLPLTTLGFGVVSVATAFVRTRAQACAVRFLLGMFEAGIMPGIAYYLSRWYRRAELAFRLGLYMTMAPLSGAFGGLLASGILKLSHFGSLRKWEMIFAIEGTITIIISLIALVTLTDRPDTARWLSEEEKELAINRVKSERLAQAFLLDKIDGTKLKRGFTNPITIATACIFMLNNITVLSISFFLPTIIKGIYPGRTAVQQQLLTVPPYIVGGFFVLLITTLSWRFDHRQWFLAITGPTAMAGFSILLATLDANVRYGAIFLTASTAFTLGAMCNAQVSANVLSDSARSIAIGTNVMFGNIGGLIATWTYLPWDAPMYRIGNGVNLACAILWTIVAILVFLWMKWDNKKREKCEVGAHEQLAGLSQKEVHDLEWKHPGWRWRP</sequence>
<comment type="similarity">
    <text evidence="2">Belongs to the major facilitator superfamily.</text>
</comment>
<feature type="domain" description="Major facilitator superfamily (MFS) profile" evidence="8">
    <location>
        <begin position="43"/>
        <end position="457"/>
    </location>
</feature>
<evidence type="ECO:0000256" key="4">
    <source>
        <dbReference type="ARBA" id="ARBA00022692"/>
    </source>
</evidence>
<dbReference type="PROSITE" id="PS50850">
    <property type="entry name" value="MFS"/>
    <property type="match status" value="1"/>
</dbReference>
<reference evidence="10" key="1">
    <citation type="submission" date="2015-09" db="EMBL/GenBank/DDBJ databases">
        <authorList>
            <person name="Fill T.P."/>
            <person name="Baretta J.F."/>
            <person name="de Almeida L.G."/>
            <person name="Rocha M."/>
            <person name="de Souza D.H."/>
            <person name="Malavazi I."/>
            <person name="Cerdeira L.T."/>
            <person name="Hong H."/>
            <person name="Samborskyy M."/>
            <person name="de Vasconcelos A.T."/>
            <person name="Leadlay P."/>
            <person name="Rodrigues-Filho E."/>
        </authorList>
    </citation>
    <scope>NUCLEOTIDE SEQUENCE [LARGE SCALE GENOMIC DNA]</scope>
    <source>
        <strain evidence="10">LaBioMMi 136</strain>
    </source>
</reference>
<dbReference type="Proteomes" id="UP000190744">
    <property type="component" value="Unassembled WGS sequence"/>
</dbReference>
<dbReference type="SUPFAM" id="SSF103473">
    <property type="entry name" value="MFS general substrate transporter"/>
    <property type="match status" value="1"/>
</dbReference>
<feature type="transmembrane region" description="Helical" evidence="7">
    <location>
        <begin position="433"/>
        <end position="452"/>
    </location>
</feature>
<dbReference type="GO" id="GO:0016020">
    <property type="term" value="C:membrane"/>
    <property type="evidence" value="ECO:0007669"/>
    <property type="project" value="UniProtKB-SubCell"/>
</dbReference>
<feature type="transmembrane region" description="Helical" evidence="7">
    <location>
        <begin position="78"/>
        <end position="96"/>
    </location>
</feature>
<evidence type="ECO:0000256" key="3">
    <source>
        <dbReference type="ARBA" id="ARBA00022448"/>
    </source>
</evidence>
<dbReference type="Pfam" id="PF07690">
    <property type="entry name" value="MFS_1"/>
    <property type="match status" value="1"/>
</dbReference>
<feature type="transmembrane region" description="Helical" evidence="7">
    <location>
        <begin position="273"/>
        <end position="296"/>
    </location>
</feature>
<evidence type="ECO:0000313" key="10">
    <source>
        <dbReference type="Proteomes" id="UP000190744"/>
    </source>
</evidence>
<evidence type="ECO:0000256" key="7">
    <source>
        <dbReference type="SAM" id="Phobius"/>
    </source>
</evidence>
<feature type="transmembrane region" description="Helical" evidence="7">
    <location>
        <begin position="367"/>
        <end position="388"/>
    </location>
</feature>
<evidence type="ECO:0000256" key="5">
    <source>
        <dbReference type="ARBA" id="ARBA00022989"/>
    </source>
</evidence>
<dbReference type="Gene3D" id="1.20.1250.20">
    <property type="entry name" value="MFS general substrate transporter like domains"/>
    <property type="match status" value="2"/>
</dbReference>
<protein>
    <submittedName>
        <fullName evidence="9">Major Facilitator Superfamily protein</fullName>
    </submittedName>
</protein>
<feature type="transmembrane region" description="Helical" evidence="7">
    <location>
        <begin position="316"/>
        <end position="334"/>
    </location>
</feature>
<evidence type="ECO:0000259" key="8">
    <source>
        <dbReference type="PROSITE" id="PS50850"/>
    </source>
</evidence>
<dbReference type="GO" id="GO:0022857">
    <property type="term" value="F:transmembrane transporter activity"/>
    <property type="evidence" value="ECO:0007669"/>
    <property type="project" value="InterPro"/>
</dbReference>
<dbReference type="PANTHER" id="PTHR43791:SF48">
    <property type="entry name" value="TRANSPORTER, PUTATIVE (AFU_ORTHOLOGUE AFUA_4G01000)-RELATED"/>
    <property type="match status" value="1"/>
</dbReference>
<dbReference type="EMBL" id="LJBN01000035">
    <property type="protein sequence ID" value="OOQ90856.1"/>
    <property type="molecule type" value="Genomic_DNA"/>
</dbReference>
<evidence type="ECO:0000256" key="1">
    <source>
        <dbReference type="ARBA" id="ARBA00004141"/>
    </source>
</evidence>
<feature type="transmembrane region" description="Helical" evidence="7">
    <location>
        <begin position="400"/>
        <end position="421"/>
    </location>
</feature>
<gene>
    <name evidence="9" type="ORF">PEBR_02891</name>
</gene>
<dbReference type="AlphaFoldDB" id="A0A1S9RZM3"/>
<dbReference type="FunFam" id="1.20.1250.20:FF:000013">
    <property type="entry name" value="MFS general substrate transporter"/>
    <property type="match status" value="1"/>
</dbReference>
<feature type="transmembrane region" description="Helical" evidence="7">
    <location>
        <begin position="39"/>
        <end position="58"/>
    </location>
</feature>
<keyword evidence="6 7" id="KW-0472">Membrane</keyword>
<feature type="transmembrane region" description="Helical" evidence="7">
    <location>
        <begin position="341"/>
        <end position="361"/>
    </location>
</feature>
<organism evidence="9 10">
    <name type="scientific">Penicillium brasilianum</name>
    <dbReference type="NCBI Taxonomy" id="104259"/>
    <lineage>
        <taxon>Eukaryota</taxon>
        <taxon>Fungi</taxon>
        <taxon>Dikarya</taxon>
        <taxon>Ascomycota</taxon>
        <taxon>Pezizomycotina</taxon>
        <taxon>Eurotiomycetes</taxon>
        <taxon>Eurotiomycetidae</taxon>
        <taxon>Eurotiales</taxon>
        <taxon>Aspergillaceae</taxon>
        <taxon>Penicillium</taxon>
    </lineage>
</organism>
<keyword evidence="4 7" id="KW-0812">Transmembrane</keyword>
<dbReference type="PANTHER" id="PTHR43791">
    <property type="entry name" value="PERMEASE-RELATED"/>
    <property type="match status" value="1"/>
</dbReference>
<keyword evidence="5 7" id="KW-1133">Transmembrane helix</keyword>
<dbReference type="FunFam" id="1.20.1250.20:FF:000034">
    <property type="entry name" value="MFS general substrate transporter"/>
    <property type="match status" value="1"/>
</dbReference>
<evidence type="ECO:0000313" key="9">
    <source>
        <dbReference type="EMBL" id="OOQ90856.1"/>
    </source>
</evidence>
<accession>A0A1S9RZM3</accession>
<feature type="transmembrane region" description="Helical" evidence="7">
    <location>
        <begin position="204"/>
        <end position="224"/>
    </location>
</feature>
<dbReference type="InterPro" id="IPR011701">
    <property type="entry name" value="MFS"/>
</dbReference>
<comment type="subcellular location">
    <subcellularLocation>
        <location evidence="1">Membrane</location>
        <topology evidence="1">Multi-pass membrane protein</topology>
    </subcellularLocation>
</comment>
<proteinExistence type="inferred from homology"/>
<comment type="caution">
    <text evidence="9">The sequence shown here is derived from an EMBL/GenBank/DDBJ whole genome shotgun (WGS) entry which is preliminary data.</text>
</comment>
<evidence type="ECO:0000256" key="2">
    <source>
        <dbReference type="ARBA" id="ARBA00008335"/>
    </source>
</evidence>
<dbReference type="InterPro" id="IPR036259">
    <property type="entry name" value="MFS_trans_sf"/>
</dbReference>
<feature type="transmembrane region" description="Helical" evidence="7">
    <location>
        <begin position="108"/>
        <end position="127"/>
    </location>
</feature>
<evidence type="ECO:0000256" key="6">
    <source>
        <dbReference type="ARBA" id="ARBA00023136"/>
    </source>
</evidence>
<feature type="transmembrane region" description="Helical" evidence="7">
    <location>
        <begin position="169"/>
        <end position="192"/>
    </location>
</feature>
<feature type="transmembrane region" description="Helical" evidence="7">
    <location>
        <begin position="139"/>
        <end position="157"/>
    </location>
</feature>
<keyword evidence="3" id="KW-0813">Transport</keyword>
<dbReference type="InterPro" id="IPR020846">
    <property type="entry name" value="MFS_dom"/>
</dbReference>